<dbReference type="PROSITE" id="PS01125">
    <property type="entry name" value="ROK"/>
    <property type="match status" value="1"/>
</dbReference>
<reference evidence="3 4" key="1">
    <citation type="submission" date="2020-04" db="EMBL/GenBank/DDBJ databases">
        <authorList>
            <person name="De Canck E."/>
        </authorList>
    </citation>
    <scope>NUCLEOTIDE SEQUENCE [LARGE SCALE GENOMIC DNA]</scope>
    <source>
        <strain evidence="3 4">LMG 28138</strain>
    </source>
</reference>
<dbReference type="PANTHER" id="PTHR18964">
    <property type="entry name" value="ROK (REPRESSOR, ORF, KINASE) FAMILY"/>
    <property type="match status" value="1"/>
</dbReference>
<dbReference type="EMBL" id="CADIKM010000014">
    <property type="protein sequence ID" value="CAB3791688.1"/>
    <property type="molecule type" value="Genomic_DNA"/>
</dbReference>
<feature type="region of interest" description="Disordered" evidence="2">
    <location>
        <begin position="1"/>
        <end position="24"/>
    </location>
</feature>
<comment type="similarity">
    <text evidence="1">Belongs to the ROK (NagC/XylR) family.</text>
</comment>
<sequence>MFTTDADTKPAQAQRTAPNPNGPGAILALIRSGRATTRTQIMQTTGLSRSTVALRLDTLLAAGYISSAALENSTGGRPPGSFQIDPAAGVMLLAAIGAGSMQLAVTDMHGTVLARDQGAIDVADGPERVLGTVAARFDALLAQAAAQGRNGRSSRAQRTQRALRANVKGIGIGVPGPVEFAQGRVVRPPIMTGWDGYRVADFFEKDYACPVLVDKDVNLMALGEHRAGWPDAAHMLFVKVSTGIGAGMIMDQVLQRGAHGGAGDLGHLYVGHLVAGEPSLCRCGNYGCLEAYAAGWAICQRLRAAGHRADTVRDAADLAQQGVREAVEQMQEAGRLLGETIAMAVSLLNPSLVVLGGELGTRQSDMLAVVRETVYRRSLPLATRHLQIVNSRLGADAGLLGATHLVSDALFAPQVVDEAIEQWV</sequence>
<organism evidence="3 4">
    <name type="scientific">Pararobbsia alpina</name>
    <dbReference type="NCBI Taxonomy" id="621374"/>
    <lineage>
        <taxon>Bacteria</taxon>
        <taxon>Pseudomonadati</taxon>
        <taxon>Pseudomonadota</taxon>
        <taxon>Betaproteobacteria</taxon>
        <taxon>Burkholderiales</taxon>
        <taxon>Burkholderiaceae</taxon>
        <taxon>Pararobbsia</taxon>
    </lineage>
</organism>
<dbReference type="InterPro" id="IPR036390">
    <property type="entry name" value="WH_DNA-bd_sf"/>
</dbReference>
<protein>
    <submittedName>
        <fullName evidence="3">N-acetylglucosamine repressor</fullName>
    </submittedName>
</protein>
<proteinExistence type="inferred from homology"/>
<dbReference type="Pfam" id="PF00480">
    <property type="entry name" value="ROK"/>
    <property type="match status" value="1"/>
</dbReference>
<dbReference type="Gene3D" id="3.30.420.40">
    <property type="match status" value="2"/>
</dbReference>
<dbReference type="InterPro" id="IPR043129">
    <property type="entry name" value="ATPase_NBD"/>
</dbReference>
<evidence type="ECO:0000256" key="1">
    <source>
        <dbReference type="ARBA" id="ARBA00006479"/>
    </source>
</evidence>
<dbReference type="SUPFAM" id="SSF46785">
    <property type="entry name" value="Winged helix' DNA-binding domain"/>
    <property type="match status" value="1"/>
</dbReference>
<evidence type="ECO:0000313" key="3">
    <source>
        <dbReference type="EMBL" id="CAB3791688.1"/>
    </source>
</evidence>
<dbReference type="Gene3D" id="1.10.10.10">
    <property type="entry name" value="Winged helix-like DNA-binding domain superfamily/Winged helix DNA-binding domain"/>
    <property type="match status" value="1"/>
</dbReference>
<dbReference type="AlphaFoldDB" id="A0A6S7CYZ8"/>
<dbReference type="PANTHER" id="PTHR18964:SF173">
    <property type="entry name" value="GLUCOKINASE"/>
    <property type="match status" value="1"/>
</dbReference>
<accession>A0A6S7CYZ8</accession>
<evidence type="ECO:0000256" key="2">
    <source>
        <dbReference type="SAM" id="MobiDB-lite"/>
    </source>
</evidence>
<dbReference type="InterPro" id="IPR036388">
    <property type="entry name" value="WH-like_DNA-bd_sf"/>
</dbReference>
<dbReference type="SUPFAM" id="SSF53067">
    <property type="entry name" value="Actin-like ATPase domain"/>
    <property type="match status" value="1"/>
</dbReference>
<evidence type="ECO:0000313" key="4">
    <source>
        <dbReference type="Proteomes" id="UP000494115"/>
    </source>
</evidence>
<dbReference type="InterPro" id="IPR000600">
    <property type="entry name" value="ROK"/>
</dbReference>
<name>A0A6S7CYZ8_9BURK</name>
<dbReference type="InterPro" id="IPR049874">
    <property type="entry name" value="ROK_cs"/>
</dbReference>
<feature type="compositionally biased region" description="Polar residues" evidence="2">
    <location>
        <begin position="1"/>
        <end position="19"/>
    </location>
</feature>
<dbReference type="Proteomes" id="UP000494115">
    <property type="component" value="Unassembled WGS sequence"/>
</dbReference>
<keyword evidence="4" id="KW-1185">Reference proteome</keyword>
<gene>
    <name evidence="3" type="primary">nagC</name>
    <name evidence="3" type="ORF">LMG28138_03212</name>
</gene>